<protein>
    <submittedName>
        <fullName evidence="5">ANK_REP_REGION domain-containing protein</fullName>
    </submittedName>
</protein>
<evidence type="ECO:0000313" key="3">
    <source>
        <dbReference type="EMBL" id="VDK39917.1"/>
    </source>
</evidence>
<dbReference type="AlphaFoldDB" id="A0A0M3JQ20"/>
<dbReference type="WBParaSite" id="ASIM_0000977101-mRNA-1">
    <property type="protein sequence ID" value="ASIM_0000977101-mRNA-1"/>
    <property type="gene ID" value="ASIM_0000977101"/>
</dbReference>
<accession>A0A0M3JQ20</accession>
<dbReference type="PROSITE" id="PS50088">
    <property type="entry name" value="ANK_REPEAT"/>
    <property type="match status" value="1"/>
</dbReference>
<feature type="region of interest" description="Disordered" evidence="2">
    <location>
        <begin position="92"/>
        <end position="114"/>
    </location>
</feature>
<dbReference type="EMBL" id="UYRR01029311">
    <property type="protein sequence ID" value="VDK39917.1"/>
    <property type="molecule type" value="Genomic_DNA"/>
</dbReference>
<keyword evidence="4" id="KW-1185">Reference proteome</keyword>
<evidence type="ECO:0000313" key="4">
    <source>
        <dbReference type="Proteomes" id="UP000267096"/>
    </source>
</evidence>
<organism evidence="5">
    <name type="scientific">Anisakis simplex</name>
    <name type="common">Herring worm</name>
    <dbReference type="NCBI Taxonomy" id="6269"/>
    <lineage>
        <taxon>Eukaryota</taxon>
        <taxon>Metazoa</taxon>
        <taxon>Ecdysozoa</taxon>
        <taxon>Nematoda</taxon>
        <taxon>Chromadorea</taxon>
        <taxon>Rhabditida</taxon>
        <taxon>Spirurina</taxon>
        <taxon>Ascaridomorpha</taxon>
        <taxon>Ascaridoidea</taxon>
        <taxon>Anisakidae</taxon>
        <taxon>Anisakis</taxon>
        <taxon>Anisakis simplex complex</taxon>
    </lineage>
</organism>
<dbReference type="Proteomes" id="UP000267096">
    <property type="component" value="Unassembled WGS sequence"/>
</dbReference>
<proteinExistence type="predicted"/>
<keyword evidence="1" id="KW-0040">ANK repeat</keyword>
<dbReference type="Gene3D" id="1.25.40.20">
    <property type="entry name" value="Ankyrin repeat-containing domain"/>
    <property type="match status" value="1"/>
</dbReference>
<feature type="repeat" description="ANK" evidence="1">
    <location>
        <begin position="24"/>
        <end position="56"/>
    </location>
</feature>
<evidence type="ECO:0000313" key="5">
    <source>
        <dbReference type="WBParaSite" id="ASIM_0000977101-mRNA-1"/>
    </source>
</evidence>
<evidence type="ECO:0000256" key="1">
    <source>
        <dbReference type="PROSITE-ProRule" id="PRU00023"/>
    </source>
</evidence>
<evidence type="ECO:0000256" key="2">
    <source>
        <dbReference type="SAM" id="MobiDB-lite"/>
    </source>
</evidence>
<dbReference type="PROSITE" id="PS50297">
    <property type="entry name" value="ANK_REP_REGION"/>
    <property type="match status" value="1"/>
</dbReference>
<dbReference type="InterPro" id="IPR002110">
    <property type="entry name" value="Ankyrin_rpt"/>
</dbReference>
<dbReference type="OrthoDB" id="5826936at2759"/>
<dbReference type="SMART" id="SM00248">
    <property type="entry name" value="ANK"/>
    <property type="match status" value="1"/>
</dbReference>
<sequence>MFCNDSATNRNSTDGIPIKFKRIRDQTPLFLAASEGHAEAVELLLSVGASKEITDQKERSPRDVAAEKLFLEVVNLLDSVPTQRVMPISLSNRLSAMSTTSQQRSKKHNKKAVQ</sequence>
<feature type="compositionally biased region" description="Basic residues" evidence="2">
    <location>
        <begin position="104"/>
        <end position="114"/>
    </location>
</feature>
<name>A0A0M3JQ20_ANISI</name>
<reference evidence="3 4" key="2">
    <citation type="submission" date="2018-11" db="EMBL/GenBank/DDBJ databases">
        <authorList>
            <consortium name="Pathogen Informatics"/>
        </authorList>
    </citation>
    <scope>NUCLEOTIDE SEQUENCE [LARGE SCALE GENOMIC DNA]</scope>
</reference>
<dbReference type="SUPFAM" id="SSF48403">
    <property type="entry name" value="Ankyrin repeat"/>
    <property type="match status" value="1"/>
</dbReference>
<dbReference type="InterPro" id="IPR036770">
    <property type="entry name" value="Ankyrin_rpt-contain_sf"/>
</dbReference>
<reference evidence="5" key="1">
    <citation type="submission" date="2017-02" db="UniProtKB">
        <authorList>
            <consortium name="WormBaseParasite"/>
        </authorList>
    </citation>
    <scope>IDENTIFICATION</scope>
</reference>
<gene>
    <name evidence="3" type="ORF">ASIM_LOCUS9504</name>
</gene>
<dbReference type="Pfam" id="PF12796">
    <property type="entry name" value="Ank_2"/>
    <property type="match status" value="1"/>
</dbReference>
<feature type="compositionally biased region" description="Polar residues" evidence="2">
    <location>
        <begin position="92"/>
        <end position="103"/>
    </location>
</feature>